<dbReference type="OrthoDB" id="5244067at2"/>
<evidence type="ECO:0000256" key="1">
    <source>
        <dbReference type="ARBA" id="ARBA00010830"/>
    </source>
</evidence>
<dbReference type="CDD" id="cd00118">
    <property type="entry name" value="LysM"/>
    <property type="match status" value="1"/>
</dbReference>
<evidence type="ECO:0000256" key="3">
    <source>
        <dbReference type="SAM" id="MobiDB-lite"/>
    </source>
</evidence>
<dbReference type="InterPro" id="IPR036779">
    <property type="entry name" value="LysM_dom_sf"/>
</dbReference>
<dbReference type="PROSITE" id="PS51318">
    <property type="entry name" value="TAT"/>
    <property type="match status" value="1"/>
</dbReference>
<dbReference type="Gene3D" id="3.10.350.10">
    <property type="entry name" value="LysM domain"/>
    <property type="match status" value="1"/>
</dbReference>
<dbReference type="GO" id="GO:0016787">
    <property type="term" value="F:hydrolase activity"/>
    <property type="evidence" value="ECO:0007669"/>
    <property type="project" value="UniProtKB-KW"/>
</dbReference>
<dbReference type="PROSITE" id="PS51782">
    <property type="entry name" value="LYSM"/>
    <property type="match status" value="1"/>
</dbReference>
<dbReference type="InterPro" id="IPR010618">
    <property type="entry name" value="RPF"/>
</dbReference>
<keyword evidence="2" id="KW-0378">Hydrolase</keyword>
<evidence type="ECO:0000259" key="5">
    <source>
        <dbReference type="PROSITE" id="PS51782"/>
    </source>
</evidence>
<evidence type="ECO:0000256" key="4">
    <source>
        <dbReference type="SAM" id="SignalP"/>
    </source>
</evidence>
<evidence type="ECO:0000256" key="2">
    <source>
        <dbReference type="ARBA" id="ARBA00022801"/>
    </source>
</evidence>
<dbReference type="AlphaFoldDB" id="A0A1H8AB44"/>
<name>A0A1H8AB44_STRJI</name>
<dbReference type="Proteomes" id="UP000183015">
    <property type="component" value="Unassembled WGS sequence"/>
</dbReference>
<dbReference type="STRING" id="235985.SAMN05414137_14214"/>
<reference evidence="7" key="1">
    <citation type="submission" date="2016-10" db="EMBL/GenBank/DDBJ databases">
        <authorList>
            <person name="Varghese N."/>
        </authorList>
    </citation>
    <scope>NUCLEOTIDE SEQUENCE [LARGE SCALE GENOMIC DNA]</scope>
    <source>
        <strain evidence="7">DSM 45096 / BCRC 16803 / CGMCC 4.1857 / CIP 109030 / JCM 12277 / KCTC 19219 / NBRC 100920 / 33214</strain>
    </source>
</reference>
<feature type="signal peptide" evidence="4">
    <location>
        <begin position="1"/>
        <end position="43"/>
    </location>
</feature>
<accession>A0A1H8AB44</accession>
<comment type="similarity">
    <text evidence="1">Belongs to the transglycosylase family. Rpf subfamily.</text>
</comment>
<dbReference type="Pfam" id="PF06737">
    <property type="entry name" value="Transglycosylas"/>
    <property type="match status" value="1"/>
</dbReference>
<evidence type="ECO:0000313" key="6">
    <source>
        <dbReference type="EMBL" id="SEM67028.1"/>
    </source>
</evidence>
<dbReference type="InterPro" id="IPR006311">
    <property type="entry name" value="TAT_signal"/>
</dbReference>
<dbReference type="Gene3D" id="1.10.530.10">
    <property type="match status" value="1"/>
</dbReference>
<organism evidence="6 7">
    <name type="scientific">Streptacidiphilus jiangxiensis</name>
    <dbReference type="NCBI Taxonomy" id="235985"/>
    <lineage>
        <taxon>Bacteria</taxon>
        <taxon>Bacillati</taxon>
        <taxon>Actinomycetota</taxon>
        <taxon>Actinomycetes</taxon>
        <taxon>Kitasatosporales</taxon>
        <taxon>Streptomycetaceae</taxon>
        <taxon>Streptacidiphilus</taxon>
    </lineage>
</organism>
<protein>
    <submittedName>
        <fullName evidence="6">Transglycosylase-like domain-containing protein</fullName>
    </submittedName>
</protein>
<dbReference type="SUPFAM" id="SSF53955">
    <property type="entry name" value="Lysozyme-like"/>
    <property type="match status" value="1"/>
</dbReference>
<feature type="compositionally biased region" description="Pro residues" evidence="3">
    <location>
        <begin position="139"/>
        <end position="167"/>
    </location>
</feature>
<feature type="domain" description="LysM" evidence="5">
    <location>
        <begin position="170"/>
        <end position="219"/>
    </location>
</feature>
<proteinExistence type="inferred from homology"/>
<evidence type="ECO:0000313" key="7">
    <source>
        <dbReference type="Proteomes" id="UP000183015"/>
    </source>
</evidence>
<dbReference type="CDD" id="cd13925">
    <property type="entry name" value="RPF"/>
    <property type="match status" value="1"/>
</dbReference>
<dbReference type="SUPFAM" id="SSF54106">
    <property type="entry name" value="LysM domain"/>
    <property type="match status" value="1"/>
</dbReference>
<dbReference type="RefSeq" id="WP_082015710.1">
    <property type="nucleotide sequence ID" value="NZ_BBPN01000081.1"/>
</dbReference>
<dbReference type="InterPro" id="IPR018392">
    <property type="entry name" value="LysM"/>
</dbReference>
<feature type="region of interest" description="Disordered" evidence="3">
    <location>
        <begin position="128"/>
        <end position="168"/>
    </location>
</feature>
<dbReference type="EMBL" id="FOAZ01000042">
    <property type="protein sequence ID" value="SEM67028.1"/>
    <property type="molecule type" value="Genomic_DNA"/>
</dbReference>
<keyword evidence="4" id="KW-0732">Signal</keyword>
<keyword evidence="7" id="KW-1185">Reference proteome</keyword>
<dbReference type="eggNOG" id="COG1652">
    <property type="taxonomic scope" value="Bacteria"/>
</dbReference>
<sequence>MGTALMGAASKGTARRRLLVGGTATAAAALLCALPMVSDTASAQVPTSVWDQLAMCESSGRWHIDTGNGFYGGLQISLETWREAGGTRYAPRPDLAAKAEQIAVAEVILAWQGWDAWPGCSRDLGLHGRPPVGVTHSPSPAPTPRPTHKPTPTPTPTPKPTPTPPVTVPATYVVRHGDHLAAIARRFHLPGGWQALYARNRALIGPNPDNLLAGTVLRLR</sequence>
<dbReference type="InterPro" id="IPR023346">
    <property type="entry name" value="Lysozyme-like_dom_sf"/>
</dbReference>
<gene>
    <name evidence="6" type="ORF">SAMN05414137_14214</name>
</gene>
<feature type="chain" id="PRO_5010347333" evidence="4">
    <location>
        <begin position="44"/>
        <end position="220"/>
    </location>
</feature>